<sequence length="153" mass="17524">MPTVSDSDMLREMESSEEMERLETQEIEARMENDIGELDEIYRSAHEGELERTGQPVCIYEIYNGAGGWPFLHHGSLYSGLSLLTRSWRMRSDDVDAVGRLPILNDTYYRDILLETGGMFALANGINNIHKRPWIGFQSLACCWEEGIFIQKS</sequence>
<dbReference type="Proteomes" id="UP001604277">
    <property type="component" value="Unassembled WGS sequence"/>
</dbReference>
<reference evidence="3" key="1">
    <citation type="submission" date="2024-07" db="EMBL/GenBank/DDBJ databases">
        <title>Two chromosome-level genome assemblies of Korean endemic species Abeliophyllum distichum and Forsythia ovata (Oleaceae).</title>
        <authorList>
            <person name="Jang H."/>
        </authorList>
    </citation>
    <scope>NUCLEOTIDE SEQUENCE [LARGE SCALE GENOMIC DNA]</scope>
</reference>
<dbReference type="PANTHER" id="PTHR46635">
    <property type="entry name" value="GLYCOSYL TRANSFERASE FAMILY 1 PROTEIN"/>
    <property type="match status" value="1"/>
</dbReference>
<organism evidence="2 3">
    <name type="scientific">Forsythia ovata</name>
    <dbReference type="NCBI Taxonomy" id="205694"/>
    <lineage>
        <taxon>Eukaryota</taxon>
        <taxon>Viridiplantae</taxon>
        <taxon>Streptophyta</taxon>
        <taxon>Embryophyta</taxon>
        <taxon>Tracheophyta</taxon>
        <taxon>Spermatophyta</taxon>
        <taxon>Magnoliopsida</taxon>
        <taxon>eudicotyledons</taxon>
        <taxon>Gunneridae</taxon>
        <taxon>Pentapetalae</taxon>
        <taxon>asterids</taxon>
        <taxon>lamiids</taxon>
        <taxon>Lamiales</taxon>
        <taxon>Oleaceae</taxon>
        <taxon>Forsythieae</taxon>
        <taxon>Forsythia</taxon>
    </lineage>
</organism>
<dbReference type="AlphaFoldDB" id="A0ABD1WRN4"/>
<evidence type="ECO:0000313" key="2">
    <source>
        <dbReference type="EMBL" id="KAL2552319.1"/>
    </source>
</evidence>
<evidence type="ECO:0000256" key="1">
    <source>
        <dbReference type="SAM" id="MobiDB-lite"/>
    </source>
</evidence>
<evidence type="ECO:0000313" key="3">
    <source>
        <dbReference type="Proteomes" id="UP001604277"/>
    </source>
</evidence>
<proteinExistence type="predicted"/>
<feature type="region of interest" description="Disordered" evidence="1">
    <location>
        <begin position="1"/>
        <end position="20"/>
    </location>
</feature>
<comment type="caution">
    <text evidence="2">The sequence shown here is derived from an EMBL/GenBank/DDBJ whole genome shotgun (WGS) entry which is preliminary data.</text>
</comment>
<keyword evidence="3" id="KW-1185">Reference proteome</keyword>
<name>A0ABD1WRN4_9LAMI</name>
<gene>
    <name evidence="2" type="ORF">Fot_05938</name>
</gene>
<dbReference type="PANTHER" id="PTHR46635:SF2">
    <property type="entry name" value="GLYCOSYL TRANSFERASE FAMILY 1 DOMAIN-CONTAINING PROTEIN"/>
    <property type="match status" value="1"/>
</dbReference>
<accession>A0ABD1WRN4</accession>
<feature type="compositionally biased region" description="Basic and acidic residues" evidence="1">
    <location>
        <begin position="8"/>
        <end position="20"/>
    </location>
</feature>
<dbReference type="EMBL" id="JBFOLJ010000002">
    <property type="protein sequence ID" value="KAL2552319.1"/>
    <property type="molecule type" value="Genomic_DNA"/>
</dbReference>
<protein>
    <submittedName>
        <fullName evidence="2">UDP-Glycosyltransferase superfamily protein</fullName>
    </submittedName>
</protein>